<sequence length="159" mass="18148">MSTKQLQFILARAACLLVTAYTQTITEYRQLLPLDGRIGKDAPNTFEGLKADARNGFLCVSTEHNQSSIYGGSGNLTFRTFHDYGHLLYNKAFTLADEVELARIQWNDLKVYIPTEWLDVCKCVYFADTEQQSLYEAENGDFPTDQKRFVLGFLQDHFA</sequence>
<reference evidence="1" key="1">
    <citation type="submission" date="2021-07" db="EMBL/GenBank/DDBJ databases">
        <authorList>
            <person name="DeCurzio J.M.K."/>
            <person name="Krukonis G.P."/>
            <person name="Delesalle V.A."/>
        </authorList>
    </citation>
    <scope>NUCLEOTIDE SEQUENCE</scope>
</reference>
<evidence type="ECO:0000313" key="1">
    <source>
        <dbReference type="EMBL" id="QXV72551.1"/>
    </source>
</evidence>
<accession>A0AAE7VJY8</accession>
<gene>
    <name evidence="1" type="ORF">FRS_4</name>
</gene>
<organism evidence="1 2">
    <name type="scientific">Pseudomonas phage FRS</name>
    <dbReference type="NCBI Taxonomy" id="2861366"/>
    <lineage>
        <taxon>Viruses</taxon>
        <taxon>Duplodnaviria</taxon>
        <taxon>Heunggongvirae</taxon>
        <taxon>Uroviricota</taxon>
        <taxon>Caudoviricetes</taxon>
        <taxon>Autographivirales</taxon>
        <taxon>Autotranscriptaviridae</taxon>
        <taxon>Studiervirinae</taxon>
        <taxon>Ghunavirus</taxon>
        <taxon>Ghunavirus gv17A</taxon>
        <taxon>Ghunavirus 17A</taxon>
    </lineage>
</organism>
<evidence type="ECO:0000313" key="2">
    <source>
        <dbReference type="Proteomes" id="UP000827997"/>
    </source>
</evidence>
<name>A0AAE7VJY8_9CAUD</name>
<protein>
    <submittedName>
        <fullName evidence="1">Uncharacterized protein</fullName>
    </submittedName>
</protein>
<proteinExistence type="predicted"/>
<dbReference type="EMBL" id="MZ598487">
    <property type="protein sequence ID" value="QXV72551.1"/>
    <property type="molecule type" value="Genomic_DNA"/>
</dbReference>
<dbReference type="Proteomes" id="UP000827997">
    <property type="component" value="Segment"/>
</dbReference>